<feature type="compositionally biased region" description="Basic and acidic residues" evidence="1">
    <location>
        <begin position="211"/>
        <end position="226"/>
    </location>
</feature>
<name>R2SU32_9ENTE</name>
<dbReference type="Pfam" id="PF13751">
    <property type="entry name" value="DDE_Tnp_1_6"/>
    <property type="match status" value="1"/>
</dbReference>
<evidence type="ECO:0008006" key="8">
    <source>
        <dbReference type="Google" id="ProtNLM"/>
    </source>
</evidence>
<dbReference type="InterPro" id="IPR025668">
    <property type="entry name" value="Tnp_DDE_dom"/>
</dbReference>
<dbReference type="eggNOG" id="COG3666">
    <property type="taxonomic scope" value="Bacteria"/>
</dbReference>
<dbReference type="RefSeq" id="WP_010761554.1">
    <property type="nucleotide sequence ID" value="NZ_KB946315.1"/>
</dbReference>
<dbReference type="EMBL" id="AJAR01000012">
    <property type="protein sequence ID" value="EOH98750.1"/>
    <property type="molecule type" value="Genomic_DNA"/>
</dbReference>
<accession>R2SU32</accession>
<evidence type="ECO:0000313" key="4">
    <source>
        <dbReference type="EMBL" id="EOH98750.1"/>
    </source>
</evidence>
<dbReference type="NCBIfam" id="NF033551">
    <property type="entry name" value="transpos_IS1182"/>
    <property type="match status" value="1"/>
</dbReference>
<dbReference type="InterPro" id="IPR008490">
    <property type="entry name" value="Transposase_InsH_N"/>
</dbReference>
<dbReference type="PANTHER" id="PTHR33408">
    <property type="entry name" value="TRANSPOSASE"/>
    <property type="match status" value="1"/>
</dbReference>
<evidence type="ECO:0000313" key="7">
    <source>
        <dbReference type="Proteomes" id="UP000014197"/>
    </source>
</evidence>
<dbReference type="Proteomes" id="UP000014197">
    <property type="component" value="Unassembled WGS sequence"/>
</dbReference>
<dbReference type="PANTHER" id="PTHR33408:SF2">
    <property type="entry name" value="TRANSPOSASE DDE DOMAIN-CONTAINING PROTEIN"/>
    <property type="match status" value="1"/>
</dbReference>
<feature type="domain" description="Transposase DDE" evidence="3">
    <location>
        <begin position="394"/>
        <end position="520"/>
    </location>
</feature>
<evidence type="ECO:0000259" key="2">
    <source>
        <dbReference type="Pfam" id="PF05598"/>
    </source>
</evidence>
<dbReference type="Pfam" id="PF05598">
    <property type="entry name" value="DUF772"/>
    <property type="match status" value="1"/>
</dbReference>
<organism evidence="4 6">
    <name type="scientific">Enterococcus haemoperoxidus ATCC BAA-382</name>
    <dbReference type="NCBI Taxonomy" id="1158608"/>
    <lineage>
        <taxon>Bacteria</taxon>
        <taxon>Bacillati</taxon>
        <taxon>Bacillota</taxon>
        <taxon>Bacilli</taxon>
        <taxon>Lactobacillales</taxon>
        <taxon>Enterococcaceae</taxon>
        <taxon>Enterococcus</taxon>
    </lineage>
</organism>
<feature type="region of interest" description="Disordered" evidence="1">
    <location>
        <begin position="211"/>
        <end position="231"/>
    </location>
</feature>
<reference evidence="5 7" key="2">
    <citation type="submission" date="2013-03" db="EMBL/GenBank/DDBJ databases">
        <title>The Genome Sequence of Enterococcus haemoperoxidus BAA-382 (PacBio/Illumina hybrid assembly).</title>
        <authorList>
            <consortium name="The Broad Institute Genomics Platform"/>
            <consortium name="The Broad Institute Genome Sequencing Center for Infectious Disease"/>
            <person name="Earl A."/>
            <person name="Russ C."/>
            <person name="Gilmore M."/>
            <person name="Surin D."/>
            <person name="Walker B."/>
            <person name="Young S."/>
            <person name="Zeng Q."/>
            <person name="Gargeya S."/>
            <person name="Fitzgerald M."/>
            <person name="Haas B."/>
            <person name="Abouelleil A."/>
            <person name="Allen A.W."/>
            <person name="Alvarado L."/>
            <person name="Arachchi H.M."/>
            <person name="Berlin A.M."/>
            <person name="Chapman S.B."/>
            <person name="Gainer-Dewar J."/>
            <person name="Goldberg J."/>
            <person name="Griggs A."/>
            <person name="Gujja S."/>
            <person name="Hansen M."/>
            <person name="Howarth C."/>
            <person name="Imamovic A."/>
            <person name="Ireland A."/>
            <person name="Larimer J."/>
            <person name="McCowan C."/>
            <person name="Murphy C."/>
            <person name="Pearson M."/>
            <person name="Poon T.W."/>
            <person name="Priest M."/>
            <person name="Roberts A."/>
            <person name="Saif S."/>
            <person name="Shea T."/>
            <person name="Sisk P."/>
            <person name="Sykes S."/>
            <person name="Wortman J."/>
            <person name="Nusbaum C."/>
            <person name="Birren B."/>
        </authorList>
    </citation>
    <scope>NUCLEOTIDE SEQUENCE [LARGE SCALE GENOMIC DNA]</scope>
    <source>
        <strain evidence="5 7">ATCC BAA-382</strain>
    </source>
</reference>
<dbReference type="Proteomes" id="UP000013858">
    <property type="component" value="Unassembled WGS sequence"/>
</dbReference>
<sequence>MFKNYTINQTTLPLDMEKYIPETDVAFAVNALVEAIPQKLFDQIEQQLGRPAYHPRMMLKIILYAYTQRVFSGRKIEFLLDDSYRMRWLANHEQISYRTINRFRSHETTAQLLAETFVLFRRQLITNRVIDNEAIFIDGTKIEADANKFSFVWRKATTRYERTLDEKSEAFYQALYQEEILPYLKEERQSDGLTSDQLEEVAHHLEAELHETEAQLTHEKRKEKQSQLKRKRRTYKKYLRRVQADYLPRKQKYERYNQLFQDRNSFSKTDTDATFMRMKDDYMRNGQLKPGYNLQIATENQYVLAYDLFPNPTDTKTLNPFLDSFLAQHKELPEYIVADAGYGSEENYMYINDILHKTPLITYGSYHKESKKKYKENPFNVENWLYLEEQDEYSCPAKRPVSFKRYSRRKDKGGFVRDFKVYECEDCRGCPIRSQCTKAKSNRNRQIQVNNSWRYFKSDCKKKLLDEKTGSIYRKRKIDVEPVFGHLKAQLAFHRFHLRGKQGAKIDIGLALMALNLRKLGNYMEKKARKKKKTSLILTLIIKIRLVFFFRRTIVPDSFVFISARRGSSSSCIILYNRWRRGFLRRFTAWQDLGRRG</sequence>
<evidence type="ECO:0000259" key="3">
    <source>
        <dbReference type="Pfam" id="PF13751"/>
    </source>
</evidence>
<keyword evidence="7" id="KW-1185">Reference proteome</keyword>
<evidence type="ECO:0000313" key="6">
    <source>
        <dbReference type="Proteomes" id="UP000013858"/>
    </source>
</evidence>
<evidence type="ECO:0000313" key="5">
    <source>
        <dbReference type="EMBL" id="EOT62067.1"/>
    </source>
</evidence>
<gene>
    <name evidence="5" type="ORF">I583_01067</name>
    <name evidence="4" type="ORF">UAW_01346</name>
</gene>
<dbReference type="InterPro" id="IPR047629">
    <property type="entry name" value="IS1182_transpos"/>
</dbReference>
<comment type="caution">
    <text evidence="4">The sequence shown here is derived from an EMBL/GenBank/DDBJ whole genome shotgun (WGS) entry which is preliminary data.</text>
</comment>
<dbReference type="AlphaFoldDB" id="R2SU32"/>
<proteinExistence type="predicted"/>
<evidence type="ECO:0000256" key="1">
    <source>
        <dbReference type="SAM" id="MobiDB-lite"/>
    </source>
</evidence>
<dbReference type="EMBL" id="ASVY01000002">
    <property type="protein sequence ID" value="EOT62067.1"/>
    <property type="molecule type" value="Genomic_DNA"/>
</dbReference>
<feature type="domain" description="Transposase InsH N-terminal" evidence="2">
    <location>
        <begin position="16"/>
        <end position="105"/>
    </location>
</feature>
<reference evidence="4 6" key="1">
    <citation type="submission" date="2013-02" db="EMBL/GenBank/DDBJ databases">
        <title>The Genome Sequence of Enterococcus haemoperoxidus BAA-382.</title>
        <authorList>
            <consortium name="The Broad Institute Genome Sequencing Platform"/>
            <consortium name="The Broad Institute Genome Sequencing Center for Infectious Disease"/>
            <person name="Earl A.M."/>
            <person name="Gilmore M.S."/>
            <person name="Lebreton F."/>
            <person name="Walker B."/>
            <person name="Young S.K."/>
            <person name="Zeng Q."/>
            <person name="Gargeya S."/>
            <person name="Fitzgerald M."/>
            <person name="Haas B."/>
            <person name="Abouelleil A."/>
            <person name="Alvarado L."/>
            <person name="Arachchi H.M."/>
            <person name="Berlin A.M."/>
            <person name="Chapman S.B."/>
            <person name="Dewar J."/>
            <person name="Goldberg J."/>
            <person name="Griggs A."/>
            <person name="Gujja S."/>
            <person name="Hansen M."/>
            <person name="Howarth C."/>
            <person name="Imamovic A."/>
            <person name="Larimer J."/>
            <person name="McCowan C."/>
            <person name="Murphy C."/>
            <person name="Neiman D."/>
            <person name="Pearson M."/>
            <person name="Priest M."/>
            <person name="Roberts A."/>
            <person name="Saif S."/>
            <person name="Shea T."/>
            <person name="Sisk P."/>
            <person name="Sykes S."/>
            <person name="Wortman J."/>
            <person name="Nusbaum C."/>
            <person name="Birren B."/>
        </authorList>
    </citation>
    <scope>NUCLEOTIDE SEQUENCE [LARGE SCALE GENOMIC DNA]</scope>
    <source>
        <strain evidence="4 6">ATCC BAA-382</strain>
    </source>
</reference>
<protein>
    <recommendedName>
        <fullName evidence="8">Transposase</fullName>
    </recommendedName>
</protein>